<feature type="non-terminal residue" evidence="1">
    <location>
        <position position="1"/>
    </location>
</feature>
<name>A0A0B6XVZ9_9EUPU</name>
<proteinExistence type="predicted"/>
<dbReference type="AlphaFoldDB" id="A0A0B6XVZ9"/>
<sequence length="50" mass="5453">LNLCEHGLPEKLTSFIDLDEEQVIADEEQVIALSILLLTGTESKVIGEGE</sequence>
<gene>
    <name evidence="1" type="primary">ORF2040</name>
</gene>
<evidence type="ECO:0000313" key="1">
    <source>
        <dbReference type="EMBL" id="CEK47711.1"/>
    </source>
</evidence>
<reference evidence="1" key="1">
    <citation type="submission" date="2014-12" db="EMBL/GenBank/DDBJ databases">
        <title>Insight into the proteome of Arion vulgaris.</title>
        <authorList>
            <person name="Aradska J."/>
            <person name="Bulat T."/>
            <person name="Smidak R."/>
            <person name="Sarate P."/>
            <person name="Gangsoo J."/>
            <person name="Sialana F."/>
            <person name="Bilban M."/>
            <person name="Lubec G."/>
        </authorList>
    </citation>
    <scope>NUCLEOTIDE SEQUENCE</scope>
    <source>
        <tissue evidence="1">Skin</tissue>
    </source>
</reference>
<protein>
    <submittedName>
        <fullName evidence="1">Uncharacterized protein</fullName>
    </submittedName>
</protein>
<dbReference type="EMBL" id="HACG01000846">
    <property type="protein sequence ID" value="CEK47711.1"/>
    <property type="molecule type" value="Transcribed_RNA"/>
</dbReference>
<organism evidence="1">
    <name type="scientific">Arion vulgaris</name>
    <dbReference type="NCBI Taxonomy" id="1028688"/>
    <lineage>
        <taxon>Eukaryota</taxon>
        <taxon>Metazoa</taxon>
        <taxon>Spiralia</taxon>
        <taxon>Lophotrochozoa</taxon>
        <taxon>Mollusca</taxon>
        <taxon>Gastropoda</taxon>
        <taxon>Heterobranchia</taxon>
        <taxon>Euthyneura</taxon>
        <taxon>Panpulmonata</taxon>
        <taxon>Eupulmonata</taxon>
        <taxon>Stylommatophora</taxon>
        <taxon>Helicina</taxon>
        <taxon>Arionoidea</taxon>
        <taxon>Arionidae</taxon>
        <taxon>Arion</taxon>
    </lineage>
</organism>
<accession>A0A0B6XVZ9</accession>